<gene>
    <name evidence="3" type="ORF">JO391_12015</name>
</gene>
<protein>
    <recommendedName>
        <fullName evidence="5">Arsenate reductase</fullName>
    </recommendedName>
</protein>
<dbReference type="RefSeq" id="WP_220660731.1">
    <property type="nucleotide sequence ID" value="NZ_CP069370.1"/>
</dbReference>
<comment type="similarity">
    <text evidence="1 2">Belongs to the ArsC family.</text>
</comment>
<dbReference type="AlphaFoldDB" id="A0A8G0ZR09"/>
<dbReference type="InterPro" id="IPR036249">
    <property type="entry name" value="Thioredoxin-like_sf"/>
</dbReference>
<reference evidence="3" key="1">
    <citation type="submission" date="2021-02" db="EMBL/GenBank/DDBJ databases">
        <title>Rhodobacter shimadae sp. nov., an aerobic anoxygenic phototrophic bacterium isolated from a hot spring.</title>
        <authorList>
            <person name="Muramatsu S."/>
            <person name="Haruta S."/>
            <person name="Hirose S."/>
            <person name="Hanada S."/>
        </authorList>
    </citation>
    <scope>NUCLEOTIDE SEQUENCE</scope>
    <source>
        <strain evidence="3">N10</strain>
    </source>
</reference>
<evidence type="ECO:0000313" key="4">
    <source>
        <dbReference type="Proteomes" id="UP000826300"/>
    </source>
</evidence>
<dbReference type="Proteomes" id="UP000826300">
    <property type="component" value="Chromosome"/>
</dbReference>
<accession>A0A8G0ZR09</accession>
<name>A0A8G0ZR09_9RHOB</name>
<evidence type="ECO:0008006" key="5">
    <source>
        <dbReference type="Google" id="ProtNLM"/>
    </source>
</evidence>
<evidence type="ECO:0000256" key="1">
    <source>
        <dbReference type="ARBA" id="ARBA00007198"/>
    </source>
</evidence>
<dbReference type="KEGG" id="nsm:JO391_12015"/>
<dbReference type="SUPFAM" id="SSF52833">
    <property type="entry name" value="Thioredoxin-like"/>
    <property type="match status" value="1"/>
</dbReference>
<dbReference type="PANTHER" id="PTHR30041:SF8">
    <property type="entry name" value="PROTEIN YFFB"/>
    <property type="match status" value="1"/>
</dbReference>
<organism evidence="3 4">
    <name type="scientific">Neotabrizicola shimadae</name>
    <dbReference type="NCBI Taxonomy" id="2807096"/>
    <lineage>
        <taxon>Bacteria</taxon>
        <taxon>Pseudomonadati</taxon>
        <taxon>Pseudomonadota</taxon>
        <taxon>Alphaproteobacteria</taxon>
        <taxon>Rhodobacterales</taxon>
        <taxon>Paracoccaceae</taxon>
        <taxon>Neotabrizicola</taxon>
    </lineage>
</organism>
<dbReference type="InterPro" id="IPR006660">
    <property type="entry name" value="Arsenate_reductase-like"/>
</dbReference>
<dbReference type="Gene3D" id="3.40.30.10">
    <property type="entry name" value="Glutaredoxin"/>
    <property type="match status" value="1"/>
</dbReference>
<sequence>MIVYGIATCDTTKAAIKALQRAGREVTFRDIRAEPLSEAEIAQIVAEFGSRAVNKQSTTYRSFTPFLREAEPEAQIAAQPTVMKRPVIQDGAVWHLGWDDTVQGALGL</sequence>
<proteinExistence type="inferred from homology"/>
<keyword evidence="4" id="KW-1185">Reference proteome</keyword>
<dbReference type="PANTHER" id="PTHR30041">
    <property type="entry name" value="ARSENATE REDUCTASE"/>
    <property type="match status" value="1"/>
</dbReference>
<evidence type="ECO:0000313" key="3">
    <source>
        <dbReference type="EMBL" id="QYZ68508.1"/>
    </source>
</evidence>
<evidence type="ECO:0000256" key="2">
    <source>
        <dbReference type="PROSITE-ProRule" id="PRU01282"/>
    </source>
</evidence>
<dbReference type="PROSITE" id="PS51353">
    <property type="entry name" value="ARSC"/>
    <property type="match status" value="1"/>
</dbReference>
<dbReference type="EMBL" id="CP069370">
    <property type="protein sequence ID" value="QYZ68508.1"/>
    <property type="molecule type" value="Genomic_DNA"/>
</dbReference>